<evidence type="ECO:0000256" key="1">
    <source>
        <dbReference type="SAM" id="MobiDB-lite"/>
    </source>
</evidence>
<dbReference type="InterPro" id="IPR019554">
    <property type="entry name" value="Soluble_ligand-bd"/>
</dbReference>
<feature type="transmembrane region" description="Helical" evidence="2">
    <location>
        <begin position="35"/>
        <end position="57"/>
    </location>
</feature>
<reference evidence="4 5" key="1">
    <citation type="submission" date="2014-10" db="EMBL/GenBank/DDBJ databases">
        <title>Whole Genome sequence of Corynebacterium auriscanis strain CIP 106629.</title>
        <authorList>
            <person name="Hassan S.S."/>
            <person name="Jamal S.B."/>
            <person name="Tiwari S."/>
            <person name="Oliveira L.D.C."/>
            <person name="Souza F."/>
            <person name="Mariano D.C."/>
            <person name="Almeida S."/>
            <person name="Dorella F."/>
            <person name="Pereira F."/>
            <person name="Carvalho A."/>
            <person name="Leal C.A."/>
            <person name="Soares S.D.C."/>
            <person name="Figueiredo H.C."/>
            <person name="Silva A."/>
            <person name="Azevedo V.A."/>
        </authorList>
    </citation>
    <scope>NUCLEOTIDE SEQUENCE [LARGE SCALE GENOMIC DNA]</scope>
    <source>
        <strain evidence="4 5">CIP 106629</strain>
    </source>
</reference>
<dbReference type="PANTHER" id="PTHR21180:SF32">
    <property type="entry name" value="ENDONUCLEASE_EXONUCLEASE_PHOSPHATASE FAMILY DOMAIN-CONTAINING PROTEIN 1"/>
    <property type="match status" value="1"/>
</dbReference>
<dbReference type="GO" id="GO:0015627">
    <property type="term" value="C:type II protein secretion system complex"/>
    <property type="evidence" value="ECO:0007669"/>
    <property type="project" value="TreeGrafter"/>
</dbReference>
<evidence type="ECO:0000259" key="3">
    <source>
        <dbReference type="SMART" id="SM00278"/>
    </source>
</evidence>
<dbReference type="GO" id="GO:0003677">
    <property type="term" value="F:DNA binding"/>
    <property type="evidence" value="ECO:0007669"/>
    <property type="project" value="InterPro"/>
</dbReference>
<keyword evidence="5" id="KW-1185">Reference proteome</keyword>
<evidence type="ECO:0000256" key="2">
    <source>
        <dbReference type="SAM" id="Phobius"/>
    </source>
</evidence>
<accession>A0A0A2DN65</accession>
<dbReference type="AlphaFoldDB" id="A0A0A2DN65"/>
<gene>
    <name evidence="4" type="ORF">MA47_02420</name>
</gene>
<dbReference type="Pfam" id="PF10531">
    <property type="entry name" value="SLBB"/>
    <property type="match status" value="1"/>
</dbReference>
<dbReference type="GO" id="GO:0015628">
    <property type="term" value="P:protein secretion by the type II secretion system"/>
    <property type="evidence" value="ECO:0007669"/>
    <property type="project" value="TreeGrafter"/>
</dbReference>
<dbReference type="PANTHER" id="PTHR21180">
    <property type="entry name" value="ENDONUCLEASE/EXONUCLEASE/PHOSPHATASE FAMILY DOMAIN-CONTAINING PROTEIN 1"/>
    <property type="match status" value="1"/>
</dbReference>
<feature type="region of interest" description="Disordered" evidence="1">
    <location>
        <begin position="217"/>
        <end position="249"/>
    </location>
</feature>
<feature type="compositionally biased region" description="Low complexity" evidence="1">
    <location>
        <begin position="224"/>
        <end position="241"/>
    </location>
</feature>
<dbReference type="SUPFAM" id="SSF47781">
    <property type="entry name" value="RuvA domain 2-like"/>
    <property type="match status" value="1"/>
</dbReference>
<protein>
    <recommendedName>
        <fullName evidence="3">Helix-hairpin-helix DNA-binding motif class 1 domain-containing protein</fullName>
    </recommendedName>
</protein>
<sequence>MHKRVEELTQPVAEHQIAELDLDTRRGFTMRSGTIVLAAVVFLAVVVGAVMGIRVLAGTDEQNGNGGTGVGGTHALSVPTSETTVVSHPGSGAPHERAGRGGEGTGGRSGDRAGGSSDVDGKTDASGERADSEITTNGSGIIVVSVQGMVAHPGLLRVKDDLRVGDVISLAGPTHSRARVDGLNLAQQVADGMQIVIDPRGSRLVLPVGMTGGADGAASGDGAGAHAPSAAAGGTTGSAGAEGNKPGEAGKVNINTADEAALETLSGVGPATAKAIVEWRTTNGKFRSVEQLMEVRGIGPAKFATMKDSVTV</sequence>
<dbReference type="GO" id="GO:0006281">
    <property type="term" value="P:DNA repair"/>
    <property type="evidence" value="ECO:0007669"/>
    <property type="project" value="InterPro"/>
</dbReference>
<feature type="domain" description="Helix-hairpin-helix DNA-binding motif class 1" evidence="3">
    <location>
        <begin position="290"/>
        <end position="309"/>
    </location>
</feature>
<comment type="caution">
    <text evidence="4">The sequence shown here is derived from an EMBL/GenBank/DDBJ whole genome shotgun (WGS) entry which is preliminary data.</text>
</comment>
<keyword evidence="2" id="KW-0472">Membrane</keyword>
<organism evidence="4 5">
    <name type="scientific">Corynebacterium auriscanis</name>
    <dbReference type="NCBI Taxonomy" id="99807"/>
    <lineage>
        <taxon>Bacteria</taxon>
        <taxon>Bacillati</taxon>
        <taxon>Actinomycetota</taxon>
        <taxon>Actinomycetes</taxon>
        <taxon>Mycobacteriales</taxon>
        <taxon>Corynebacteriaceae</taxon>
        <taxon>Corynebacterium</taxon>
    </lineage>
</organism>
<evidence type="ECO:0000313" key="5">
    <source>
        <dbReference type="Proteomes" id="UP000030145"/>
    </source>
</evidence>
<dbReference type="Proteomes" id="UP000030145">
    <property type="component" value="Unassembled WGS sequence"/>
</dbReference>
<proteinExistence type="predicted"/>
<feature type="region of interest" description="Disordered" evidence="1">
    <location>
        <begin position="59"/>
        <end position="133"/>
    </location>
</feature>
<dbReference type="InterPro" id="IPR010994">
    <property type="entry name" value="RuvA_2-like"/>
</dbReference>
<evidence type="ECO:0000313" key="4">
    <source>
        <dbReference type="EMBL" id="KGM19227.1"/>
    </source>
</evidence>
<dbReference type="Pfam" id="PF12836">
    <property type="entry name" value="HHH_3"/>
    <property type="match status" value="1"/>
</dbReference>
<feature type="compositionally biased region" description="Basic and acidic residues" evidence="1">
    <location>
        <begin position="119"/>
        <end position="132"/>
    </location>
</feature>
<dbReference type="SMART" id="SM00278">
    <property type="entry name" value="HhH1"/>
    <property type="match status" value="2"/>
</dbReference>
<keyword evidence="2" id="KW-1133">Transmembrane helix</keyword>
<name>A0A0A2DN65_9CORY</name>
<dbReference type="InterPro" id="IPR004509">
    <property type="entry name" value="Competence_ComEA_HhH"/>
</dbReference>
<dbReference type="InterPro" id="IPR051675">
    <property type="entry name" value="Endo/Exo/Phosphatase_dom_1"/>
</dbReference>
<dbReference type="EMBL" id="JRVJ01000003">
    <property type="protein sequence ID" value="KGM19227.1"/>
    <property type="molecule type" value="Genomic_DNA"/>
</dbReference>
<keyword evidence="2" id="KW-0812">Transmembrane</keyword>
<dbReference type="InterPro" id="IPR003583">
    <property type="entry name" value="Hlx-hairpin-Hlx_DNA-bd_motif"/>
</dbReference>
<dbReference type="Gene3D" id="1.10.150.320">
    <property type="entry name" value="Photosystem II 12 kDa extrinsic protein"/>
    <property type="match status" value="1"/>
</dbReference>
<dbReference type="NCBIfam" id="TIGR00426">
    <property type="entry name" value="competence protein ComEA helix-hairpin-helix repeat region"/>
    <property type="match status" value="1"/>
</dbReference>
<feature type="domain" description="Helix-hairpin-helix DNA-binding motif class 1" evidence="3">
    <location>
        <begin position="260"/>
        <end position="279"/>
    </location>
</feature>